<reference evidence="2" key="1">
    <citation type="journal article" date="2023" name="Front. Plant Sci.">
        <title>Chromosomal-level genome assembly of Melastoma candidum provides insights into trichome evolution.</title>
        <authorList>
            <person name="Zhong Y."/>
            <person name="Wu W."/>
            <person name="Sun C."/>
            <person name="Zou P."/>
            <person name="Liu Y."/>
            <person name="Dai S."/>
            <person name="Zhou R."/>
        </authorList>
    </citation>
    <scope>NUCLEOTIDE SEQUENCE [LARGE SCALE GENOMIC DNA]</scope>
</reference>
<sequence>MCPQGPWGKETSKSCKFTNEEFQSAESHQLRSSSQPKRGRSAMLSPPSGSRTTPELSKYSESYYYTFHTMPEKRCFSEDEWRKFTKDFTKRSMEDLVSSPNFGKWAVAHADTLDPPVNDEVGTSFAGRLRKWVTWSQLGHLLGLGK</sequence>
<dbReference type="Proteomes" id="UP001057402">
    <property type="component" value="Chromosome 3"/>
</dbReference>
<protein>
    <submittedName>
        <fullName evidence="1">Uncharacterized protein</fullName>
    </submittedName>
</protein>
<accession>A0ACB9RWS7</accession>
<proteinExistence type="predicted"/>
<name>A0ACB9RWS7_9MYRT</name>
<comment type="caution">
    <text evidence="1">The sequence shown here is derived from an EMBL/GenBank/DDBJ whole genome shotgun (WGS) entry which is preliminary data.</text>
</comment>
<organism evidence="1 2">
    <name type="scientific">Melastoma candidum</name>
    <dbReference type="NCBI Taxonomy" id="119954"/>
    <lineage>
        <taxon>Eukaryota</taxon>
        <taxon>Viridiplantae</taxon>
        <taxon>Streptophyta</taxon>
        <taxon>Embryophyta</taxon>
        <taxon>Tracheophyta</taxon>
        <taxon>Spermatophyta</taxon>
        <taxon>Magnoliopsida</taxon>
        <taxon>eudicotyledons</taxon>
        <taxon>Gunneridae</taxon>
        <taxon>Pentapetalae</taxon>
        <taxon>rosids</taxon>
        <taxon>malvids</taxon>
        <taxon>Myrtales</taxon>
        <taxon>Melastomataceae</taxon>
        <taxon>Melastomatoideae</taxon>
        <taxon>Melastomateae</taxon>
        <taxon>Melastoma</taxon>
    </lineage>
</organism>
<keyword evidence="2" id="KW-1185">Reference proteome</keyword>
<evidence type="ECO:0000313" key="2">
    <source>
        <dbReference type="Proteomes" id="UP001057402"/>
    </source>
</evidence>
<gene>
    <name evidence="1" type="ORF">MLD38_009291</name>
</gene>
<dbReference type="EMBL" id="CM042882">
    <property type="protein sequence ID" value="KAI4383457.1"/>
    <property type="molecule type" value="Genomic_DNA"/>
</dbReference>
<evidence type="ECO:0000313" key="1">
    <source>
        <dbReference type="EMBL" id="KAI4383457.1"/>
    </source>
</evidence>